<evidence type="ECO:0000313" key="1">
    <source>
        <dbReference type="EMBL" id="AOM40181.1"/>
    </source>
</evidence>
<protein>
    <submittedName>
        <fullName evidence="2">Uncharacterized protein</fullName>
    </submittedName>
</protein>
<organism evidence="2 4">
    <name type="scientific">Xenorhabdus hominickii</name>
    <dbReference type="NCBI Taxonomy" id="351679"/>
    <lineage>
        <taxon>Bacteria</taxon>
        <taxon>Pseudomonadati</taxon>
        <taxon>Pseudomonadota</taxon>
        <taxon>Gammaproteobacteria</taxon>
        <taxon>Enterobacterales</taxon>
        <taxon>Morganellaceae</taxon>
        <taxon>Xenorhabdus</taxon>
    </lineage>
</organism>
<evidence type="ECO:0000313" key="2">
    <source>
        <dbReference type="EMBL" id="PHM54205.1"/>
    </source>
</evidence>
<evidence type="ECO:0000313" key="4">
    <source>
        <dbReference type="Proteomes" id="UP000225433"/>
    </source>
</evidence>
<dbReference type="OrthoDB" id="7041825at2"/>
<proteinExistence type="predicted"/>
<reference evidence="1 3" key="1">
    <citation type="submission" date="2016-06" db="EMBL/GenBank/DDBJ databases">
        <title>Bacterial characters and pathogenicity of Xenorhabdus hominickii from an entomopathogenic nematode, Steinernema monticolum.</title>
        <authorList>
            <person name="Park Y."/>
            <person name="Kim Y."/>
        </authorList>
    </citation>
    <scope>NUCLEOTIDE SEQUENCE [LARGE SCALE GENOMIC DNA]</scope>
    <source>
        <strain evidence="1 3">ANU1</strain>
    </source>
</reference>
<evidence type="ECO:0000313" key="3">
    <source>
        <dbReference type="Proteomes" id="UP000094600"/>
    </source>
</evidence>
<sequence length="174" mass="19022">MAKPDWEAIESAYREAGMPELLYSHFKKSGEAFLSGVIKVFLASSNAHIKLFDGQVAPIIRAESEFPMPRGRVDFFLVHDDGSASVCELKDGRNGLQSVLAGIGQVICYSVQVGMSNSGLRHIRKVLMFSRTNSISDDALIVEACLKAGVIPVPIGSEDEHKEAAFAFIDIHRK</sequence>
<keyword evidence="3" id="KW-1185">Reference proteome</keyword>
<name>A0A2G0Q4R7_XENHO</name>
<gene>
    <name evidence="1" type="ORF">A9255_06060</name>
    <name evidence="2" type="ORF">Xhom_03280</name>
</gene>
<dbReference type="STRING" id="351679.A9255_06060"/>
<dbReference type="Proteomes" id="UP000225433">
    <property type="component" value="Unassembled WGS sequence"/>
</dbReference>
<accession>A0A2G0Q4R7</accession>
<dbReference type="KEGG" id="xho:A9255_06060"/>
<dbReference type="RefSeq" id="WP_069315920.1">
    <property type="nucleotide sequence ID" value="NZ_CAWNQJ010000079.1"/>
</dbReference>
<dbReference type="EMBL" id="CP016176">
    <property type="protein sequence ID" value="AOM40181.1"/>
    <property type="molecule type" value="Genomic_DNA"/>
</dbReference>
<dbReference type="EMBL" id="NJAI01000005">
    <property type="protein sequence ID" value="PHM54205.1"/>
    <property type="molecule type" value="Genomic_DNA"/>
</dbReference>
<dbReference type="AlphaFoldDB" id="A0A2G0Q4R7"/>
<dbReference type="Proteomes" id="UP000094600">
    <property type="component" value="Chromosome"/>
</dbReference>
<reference evidence="2 4" key="2">
    <citation type="journal article" date="2017" name="Nat. Microbiol.">
        <title>Natural product diversity associated with the nematode symbionts Photorhabdus and Xenorhabdus.</title>
        <authorList>
            <person name="Tobias N.J."/>
            <person name="Wolff H."/>
            <person name="Djahanschiri B."/>
            <person name="Grundmann F."/>
            <person name="Kronenwerth M."/>
            <person name="Shi Y.M."/>
            <person name="Simonyi S."/>
            <person name="Grun P."/>
            <person name="Shapiro-Ilan D."/>
            <person name="Pidot S.J."/>
            <person name="Stinear T.P."/>
            <person name="Ebersberger I."/>
            <person name="Bode H.B."/>
        </authorList>
    </citation>
    <scope>NUCLEOTIDE SEQUENCE [LARGE SCALE GENOMIC DNA]</scope>
    <source>
        <strain evidence="2 4">DSM 17903</strain>
    </source>
</reference>